<dbReference type="EMBL" id="CP136898">
    <property type="protein sequence ID" value="WOL20327.1"/>
    <property type="molecule type" value="Genomic_DNA"/>
</dbReference>
<dbReference type="AlphaFoldDB" id="A0AAQ3LB20"/>
<keyword evidence="3" id="KW-0805">Transcription regulation</keyword>
<evidence type="ECO:0000256" key="5">
    <source>
        <dbReference type="ARBA" id="ARBA00023159"/>
    </source>
</evidence>
<protein>
    <recommendedName>
        <fullName evidence="13">Transcription factor GAMYB</fullName>
    </recommendedName>
</protein>
<evidence type="ECO:0000313" key="12">
    <source>
        <dbReference type="Proteomes" id="UP001327560"/>
    </source>
</evidence>
<dbReference type="InterPro" id="IPR009057">
    <property type="entry name" value="Homeodomain-like_sf"/>
</dbReference>
<feature type="region of interest" description="Disordered" evidence="8">
    <location>
        <begin position="192"/>
        <end position="226"/>
    </location>
</feature>
<dbReference type="Proteomes" id="UP001327560">
    <property type="component" value="Chromosome 9"/>
</dbReference>
<sequence length="720" mass="78667">MPNIRLGTPNWVEADAGVVDAGDGLGDWADAETGAAAGVGDWAIWADADLPRRDHAGWQLEWDVEMQWRMIACRLLPRVAWSDGVGTLWSGTSVTPGCSIACRRRREWPGAVIDGLDCTKARLSSSGVGRSTQQRREGEEISIKVGLCDTRRAVLPASVSRSRTFGPPSAMNSSDLGGITATRFSEMNDLHNERKSRMSPNELIDSASTDDDTSDGSLNAGNQAFKKGPWTSAEDTVLIDYVEKYGEGNWNAVQKHTGLSRCGKSCRLRWANHLRPNLKKGSFTPEEEQLIIELHAKMGNKWARMAAYLPGRTDNEIKNYWNTRIKRRQRAGLPLYPPNICLQISDVNQQRENVECSYSVKQHPTELLLGSNFDIPVNFDVSHQALSYAPPFPNIVVGNMHPQSFPSPNNAFTNPTSTKELRKSESLIHSIHDTVCGKPPTYEHVLFEPPGKVQQNSGLGYPYDPDPSGKSLAPLGGAFPGSHSILNGNFSASSPAYGTVKLELPSLQHKVADDTSWLACSLIPVEAVDSYVESPPTTVLLQSAPVSPRNSGLLEALLHEAHALGNDEKKQTSEKSSSSSGFAPNAVVEYSGVSVSDKLEYHNDPISPFGHSASSAPSETPPISGSSFDEFPHAISSSSKNISLGQDCLRPDALLGSVWLEDGVQSADNHSVFQDRIAVHFGHDFRQYKPLPSEKSSMLGQRFGLDFKPWDNMPHAYQMP</sequence>
<accession>A0AAQ3LB20</accession>
<dbReference type="PANTHER" id="PTHR47995">
    <property type="entry name" value="TRANSCRIPTION FACTOR MYB33-RELATED"/>
    <property type="match status" value="1"/>
</dbReference>
<evidence type="ECO:0000259" key="9">
    <source>
        <dbReference type="PROSITE" id="PS50090"/>
    </source>
</evidence>
<feature type="domain" description="HTH myb-type" evidence="10">
    <location>
        <begin position="222"/>
        <end position="274"/>
    </location>
</feature>
<feature type="region of interest" description="Disordered" evidence="8">
    <location>
        <begin position="606"/>
        <end position="630"/>
    </location>
</feature>
<evidence type="ECO:0000256" key="1">
    <source>
        <dbReference type="ARBA" id="ARBA00004123"/>
    </source>
</evidence>
<reference evidence="11 12" key="1">
    <citation type="submission" date="2023-10" db="EMBL/GenBank/DDBJ databases">
        <title>Chromosome-scale genome assembly provides insights into flower coloration mechanisms of Canna indica.</title>
        <authorList>
            <person name="Li C."/>
        </authorList>
    </citation>
    <scope>NUCLEOTIDE SEQUENCE [LARGE SCALE GENOMIC DNA]</scope>
    <source>
        <tissue evidence="11">Flower</tissue>
    </source>
</reference>
<feature type="domain" description="Myb-like" evidence="9">
    <location>
        <begin position="275"/>
        <end position="325"/>
    </location>
</feature>
<evidence type="ECO:0000256" key="2">
    <source>
        <dbReference type="ARBA" id="ARBA00022737"/>
    </source>
</evidence>
<keyword evidence="4" id="KW-0238">DNA-binding</keyword>
<dbReference type="PROSITE" id="PS51294">
    <property type="entry name" value="HTH_MYB"/>
    <property type="match status" value="2"/>
</dbReference>
<keyword evidence="5" id="KW-0010">Activator</keyword>
<evidence type="ECO:0000256" key="6">
    <source>
        <dbReference type="ARBA" id="ARBA00023163"/>
    </source>
</evidence>
<evidence type="ECO:0000256" key="7">
    <source>
        <dbReference type="ARBA" id="ARBA00023242"/>
    </source>
</evidence>
<dbReference type="GO" id="GO:0005634">
    <property type="term" value="C:nucleus"/>
    <property type="evidence" value="ECO:0007669"/>
    <property type="project" value="UniProtKB-SubCell"/>
</dbReference>
<dbReference type="SUPFAM" id="SSF46689">
    <property type="entry name" value="Homeodomain-like"/>
    <property type="match status" value="1"/>
</dbReference>
<dbReference type="GO" id="GO:0048235">
    <property type="term" value="P:pollen sperm cell differentiation"/>
    <property type="evidence" value="ECO:0007669"/>
    <property type="project" value="UniProtKB-ARBA"/>
</dbReference>
<feature type="domain" description="Myb-like" evidence="9">
    <location>
        <begin position="222"/>
        <end position="274"/>
    </location>
</feature>
<feature type="compositionally biased region" description="Polar residues" evidence="8">
    <location>
        <begin position="612"/>
        <end position="627"/>
    </location>
</feature>
<dbReference type="Gene3D" id="1.10.10.60">
    <property type="entry name" value="Homeodomain-like"/>
    <property type="match status" value="2"/>
</dbReference>
<keyword evidence="2" id="KW-0677">Repeat</keyword>
<organism evidence="11 12">
    <name type="scientific">Canna indica</name>
    <name type="common">Indian-shot</name>
    <dbReference type="NCBI Taxonomy" id="4628"/>
    <lineage>
        <taxon>Eukaryota</taxon>
        <taxon>Viridiplantae</taxon>
        <taxon>Streptophyta</taxon>
        <taxon>Embryophyta</taxon>
        <taxon>Tracheophyta</taxon>
        <taxon>Spermatophyta</taxon>
        <taxon>Magnoliopsida</taxon>
        <taxon>Liliopsida</taxon>
        <taxon>Zingiberales</taxon>
        <taxon>Cannaceae</taxon>
        <taxon>Canna</taxon>
    </lineage>
</organism>
<keyword evidence="6" id="KW-0804">Transcription</keyword>
<dbReference type="PANTHER" id="PTHR47995:SF18">
    <property type="entry name" value="TRANSCRIPTION FACTOR MYB65"/>
    <property type="match status" value="1"/>
</dbReference>
<dbReference type="InterPro" id="IPR017930">
    <property type="entry name" value="Myb_dom"/>
</dbReference>
<keyword evidence="12" id="KW-1185">Reference proteome</keyword>
<evidence type="ECO:0000256" key="3">
    <source>
        <dbReference type="ARBA" id="ARBA00023015"/>
    </source>
</evidence>
<evidence type="ECO:0000256" key="8">
    <source>
        <dbReference type="SAM" id="MobiDB-lite"/>
    </source>
</evidence>
<dbReference type="FunFam" id="1.10.10.60:FF:000001">
    <property type="entry name" value="MYB-related transcription factor"/>
    <property type="match status" value="1"/>
</dbReference>
<dbReference type="GO" id="GO:0003700">
    <property type="term" value="F:DNA-binding transcription factor activity"/>
    <property type="evidence" value="ECO:0007669"/>
    <property type="project" value="UniProtKB-ARBA"/>
</dbReference>
<gene>
    <name evidence="11" type="ORF">Cni_G29132</name>
</gene>
<comment type="subcellular location">
    <subcellularLocation>
        <location evidence="1">Nucleus</location>
    </subcellularLocation>
</comment>
<evidence type="ECO:0000313" key="11">
    <source>
        <dbReference type="EMBL" id="WOL20327.1"/>
    </source>
</evidence>
<name>A0AAQ3LB20_9LILI</name>
<dbReference type="Pfam" id="PF00249">
    <property type="entry name" value="Myb_DNA-binding"/>
    <property type="match status" value="2"/>
</dbReference>
<dbReference type="FunFam" id="1.10.10.60:FF:000404">
    <property type="entry name" value="Transcription factor MYB97"/>
    <property type="match status" value="1"/>
</dbReference>
<dbReference type="SMART" id="SM00717">
    <property type="entry name" value="SANT"/>
    <property type="match status" value="2"/>
</dbReference>
<evidence type="ECO:0000259" key="10">
    <source>
        <dbReference type="PROSITE" id="PS51294"/>
    </source>
</evidence>
<evidence type="ECO:0008006" key="13">
    <source>
        <dbReference type="Google" id="ProtNLM"/>
    </source>
</evidence>
<feature type="domain" description="HTH myb-type" evidence="10">
    <location>
        <begin position="275"/>
        <end position="329"/>
    </location>
</feature>
<dbReference type="GO" id="GO:0003677">
    <property type="term" value="F:DNA binding"/>
    <property type="evidence" value="ECO:0007669"/>
    <property type="project" value="UniProtKB-KW"/>
</dbReference>
<proteinExistence type="predicted"/>
<dbReference type="CDD" id="cd00167">
    <property type="entry name" value="SANT"/>
    <property type="match status" value="2"/>
</dbReference>
<keyword evidence="7" id="KW-0539">Nucleus</keyword>
<dbReference type="InterPro" id="IPR001005">
    <property type="entry name" value="SANT/Myb"/>
</dbReference>
<dbReference type="PROSITE" id="PS50090">
    <property type="entry name" value="MYB_LIKE"/>
    <property type="match status" value="2"/>
</dbReference>
<dbReference type="GO" id="GO:0090406">
    <property type="term" value="C:pollen tube"/>
    <property type="evidence" value="ECO:0007669"/>
    <property type="project" value="UniProtKB-ARBA"/>
</dbReference>
<dbReference type="GO" id="GO:0080092">
    <property type="term" value="P:regulation of pollen tube growth"/>
    <property type="evidence" value="ECO:0007669"/>
    <property type="project" value="UniProtKB-ARBA"/>
</dbReference>
<evidence type="ECO:0000256" key="4">
    <source>
        <dbReference type="ARBA" id="ARBA00023125"/>
    </source>
</evidence>